<feature type="compositionally biased region" description="Low complexity" evidence="1">
    <location>
        <begin position="52"/>
        <end position="72"/>
    </location>
</feature>
<comment type="caution">
    <text evidence="2">The sequence shown here is derived from an EMBL/GenBank/DDBJ whole genome shotgun (WGS) entry which is preliminary data.</text>
</comment>
<feature type="region of interest" description="Disordered" evidence="1">
    <location>
        <begin position="1"/>
        <end position="196"/>
    </location>
</feature>
<dbReference type="AlphaFoldDB" id="A0AA39LCY2"/>
<accession>A0AA39LCY2</accession>
<dbReference type="Proteomes" id="UP001175261">
    <property type="component" value="Unassembled WGS sequence"/>
</dbReference>
<feature type="compositionally biased region" description="Basic and acidic residues" evidence="1">
    <location>
        <begin position="161"/>
        <end position="179"/>
    </location>
</feature>
<evidence type="ECO:0000313" key="3">
    <source>
        <dbReference type="Proteomes" id="UP001175261"/>
    </source>
</evidence>
<name>A0AA39LCY2_SARSR</name>
<reference evidence="2" key="1">
    <citation type="submission" date="2022-10" db="EMBL/GenBank/DDBJ databases">
        <title>Determination and structural analysis of whole genome sequence of Sarocladium strictum F4-1.</title>
        <authorList>
            <person name="Hu L."/>
            <person name="Jiang Y."/>
        </authorList>
    </citation>
    <scope>NUCLEOTIDE SEQUENCE</scope>
    <source>
        <strain evidence="2">F4-1</strain>
    </source>
</reference>
<feature type="compositionally biased region" description="Low complexity" evidence="1">
    <location>
        <begin position="82"/>
        <end position="94"/>
    </location>
</feature>
<evidence type="ECO:0000256" key="1">
    <source>
        <dbReference type="SAM" id="MobiDB-lite"/>
    </source>
</evidence>
<keyword evidence="3" id="KW-1185">Reference proteome</keyword>
<dbReference type="SMART" id="SM00384">
    <property type="entry name" value="AT_hook"/>
    <property type="match status" value="3"/>
</dbReference>
<sequence>MARTKDDVQKAAAAATAASDDTPKRRGRPAKAVTDADTGAGVKKTPGKRGRPAGATPKPKPKPATAAAAADGTAKRRGRPPGSTNKTKGSSSTTKKLRDFLPALPAEEKTNGADRRRAKMEGKKLEMLPDVKRAVNPNDGRRKNKGVPKGATPKKTATSPLKRDSPAVASSDDKSEVGKENASQTPLFGGFKSMFG</sequence>
<feature type="compositionally biased region" description="Basic and acidic residues" evidence="1">
    <location>
        <begin position="106"/>
        <end position="133"/>
    </location>
</feature>
<dbReference type="GO" id="GO:0003677">
    <property type="term" value="F:DNA binding"/>
    <property type="evidence" value="ECO:0007669"/>
    <property type="project" value="InterPro"/>
</dbReference>
<organism evidence="2 3">
    <name type="scientific">Sarocladium strictum</name>
    <name type="common">Black bundle disease fungus</name>
    <name type="synonym">Acremonium strictum</name>
    <dbReference type="NCBI Taxonomy" id="5046"/>
    <lineage>
        <taxon>Eukaryota</taxon>
        <taxon>Fungi</taxon>
        <taxon>Dikarya</taxon>
        <taxon>Ascomycota</taxon>
        <taxon>Pezizomycotina</taxon>
        <taxon>Sordariomycetes</taxon>
        <taxon>Hypocreomycetidae</taxon>
        <taxon>Hypocreales</taxon>
        <taxon>Sarocladiaceae</taxon>
        <taxon>Sarocladium</taxon>
    </lineage>
</organism>
<proteinExistence type="predicted"/>
<protein>
    <submittedName>
        <fullName evidence="2">Uncharacterized protein</fullName>
    </submittedName>
</protein>
<dbReference type="EMBL" id="JAPDFR010000001">
    <property type="protein sequence ID" value="KAK0392404.1"/>
    <property type="molecule type" value="Genomic_DNA"/>
</dbReference>
<evidence type="ECO:0000313" key="2">
    <source>
        <dbReference type="EMBL" id="KAK0392404.1"/>
    </source>
</evidence>
<dbReference type="InterPro" id="IPR017956">
    <property type="entry name" value="AT_hook_DNA-bd_motif"/>
</dbReference>
<gene>
    <name evidence="2" type="ORF">NLU13_1899</name>
</gene>